<dbReference type="SUPFAM" id="SSF51430">
    <property type="entry name" value="NAD(P)-linked oxidoreductase"/>
    <property type="match status" value="1"/>
</dbReference>
<dbReference type="PANTHER" id="PTHR43364:SF4">
    <property type="entry name" value="NAD(P)-LINKED OXIDOREDUCTASE SUPERFAMILY PROTEIN"/>
    <property type="match status" value="1"/>
</dbReference>
<dbReference type="PANTHER" id="PTHR43364">
    <property type="entry name" value="NADH-SPECIFIC METHYLGLYOXAL REDUCTASE-RELATED"/>
    <property type="match status" value="1"/>
</dbReference>
<dbReference type="AlphaFoldDB" id="R7S444"/>
<dbReference type="GO" id="GO:0005829">
    <property type="term" value="C:cytosol"/>
    <property type="evidence" value="ECO:0007669"/>
    <property type="project" value="UniProtKB-ARBA"/>
</dbReference>
<dbReference type="HOGENOM" id="CLU_023205_2_0_1"/>
<evidence type="ECO:0000313" key="4">
    <source>
        <dbReference type="Proteomes" id="UP000054196"/>
    </source>
</evidence>
<dbReference type="KEGG" id="psq:PUNSTDRAFT_55299"/>
<dbReference type="Gene3D" id="3.20.20.100">
    <property type="entry name" value="NADP-dependent oxidoreductase domain"/>
    <property type="match status" value="1"/>
</dbReference>
<keyword evidence="4" id="KW-1185">Reference proteome</keyword>
<evidence type="ECO:0000313" key="3">
    <source>
        <dbReference type="EMBL" id="EIN04988.1"/>
    </source>
</evidence>
<reference evidence="4" key="1">
    <citation type="journal article" date="2012" name="Science">
        <title>The Paleozoic origin of enzymatic lignin decomposition reconstructed from 31 fungal genomes.</title>
        <authorList>
            <person name="Floudas D."/>
            <person name="Binder M."/>
            <person name="Riley R."/>
            <person name="Barry K."/>
            <person name="Blanchette R.A."/>
            <person name="Henrissat B."/>
            <person name="Martinez A.T."/>
            <person name="Otillar R."/>
            <person name="Spatafora J.W."/>
            <person name="Yadav J.S."/>
            <person name="Aerts A."/>
            <person name="Benoit I."/>
            <person name="Boyd A."/>
            <person name="Carlson A."/>
            <person name="Copeland A."/>
            <person name="Coutinho P.M."/>
            <person name="de Vries R.P."/>
            <person name="Ferreira P."/>
            <person name="Findley K."/>
            <person name="Foster B."/>
            <person name="Gaskell J."/>
            <person name="Glotzer D."/>
            <person name="Gorecki P."/>
            <person name="Heitman J."/>
            <person name="Hesse C."/>
            <person name="Hori C."/>
            <person name="Igarashi K."/>
            <person name="Jurgens J.A."/>
            <person name="Kallen N."/>
            <person name="Kersten P."/>
            <person name="Kohler A."/>
            <person name="Kuees U."/>
            <person name="Kumar T.K.A."/>
            <person name="Kuo A."/>
            <person name="LaButti K."/>
            <person name="Larrondo L.F."/>
            <person name="Lindquist E."/>
            <person name="Ling A."/>
            <person name="Lombard V."/>
            <person name="Lucas S."/>
            <person name="Lundell T."/>
            <person name="Martin R."/>
            <person name="McLaughlin D.J."/>
            <person name="Morgenstern I."/>
            <person name="Morin E."/>
            <person name="Murat C."/>
            <person name="Nagy L.G."/>
            <person name="Nolan M."/>
            <person name="Ohm R.A."/>
            <person name="Patyshakuliyeva A."/>
            <person name="Rokas A."/>
            <person name="Ruiz-Duenas F.J."/>
            <person name="Sabat G."/>
            <person name="Salamov A."/>
            <person name="Samejima M."/>
            <person name="Schmutz J."/>
            <person name="Slot J.C."/>
            <person name="St John F."/>
            <person name="Stenlid J."/>
            <person name="Sun H."/>
            <person name="Sun S."/>
            <person name="Syed K."/>
            <person name="Tsang A."/>
            <person name="Wiebenga A."/>
            <person name="Young D."/>
            <person name="Pisabarro A."/>
            <person name="Eastwood D.C."/>
            <person name="Martin F."/>
            <person name="Cullen D."/>
            <person name="Grigoriev I.V."/>
            <person name="Hibbett D.S."/>
        </authorList>
    </citation>
    <scope>NUCLEOTIDE SEQUENCE [LARGE SCALE GENOMIC DNA]</scope>
    <source>
        <strain evidence="4">HHB-11173 SS5</strain>
    </source>
</reference>
<evidence type="ECO:0000259" key="2">
    <source>
        <dbReference type="Pfam" id="PF00248"/>
    </source>
</evidence>
<feature type="domain" description="NADP-dependent oxidoreductase" evidence="2">
    <location>
        <begin position="15"/>
        <end position="329"/>
    </location>
</feature>
<dbReference type="CDD" id="cd19079">
    <property type="entry name" value="AKR_EcYajO-like"/>
    <property type="match status" value="1"/>
</dbReference>
<dbReference type="GeneID" id="18883960"/>
<dbReference type="InterPro" id="IPR050523">
    <property type="entry name" value="AKR_Detox_Biosynth"/>
</dbReference>
<accession>R7S444</accession>
<protein>
    <submittedName>
        <fullName evidence="3">Aryl-alcohol dehydrogenase</fullName>
    </submittedName>
</protein>
<dbReference type="eggNOG" id="KOG1575">
    <property type="taxonomic scope" value="Eukaryota"/>
</dbReference>
<dbReference type="OMA" id="MPAWRFM"/>
<proteinExistence type="predicted"/>
<dbReference type="InterPro" id="IPR036812">
    <property type="entry name" value="NAD(P)_OxRdtase_dom_sf"/>
</dbReference>
<dbReference type="EMBL" id="JH687552">
    <property type="protein sequence ID" value="EIN04988.1"/>
    <property type="molecule type" value="Genomic_DNA"/>
</dbReference>
<sequence length="340" mass="38184">MPYVRLGNSGLKVSKIILGCMSYGTPDWQPWVLPEAEGIKHIKLAYDAGINAFDTANVYSNGESEIILGKAIKELKLPRDEIVVLTKVFFTVAHSPSERLFGVSSAEVDQRGYVNQHGLSRKHIFDSVKRSLERLQLDYIDVLQCHRFDPDTPIEETMQALHDVVKAGYVRYIGMSSCWAWQFSVMQNYAIANHLTPFISMQNHHSVIYREEEREMFPTLKHFGVGIIPWSPLARGLVTRPLGEQTKRHTSDATIHQYLGGSTEAIVSRVEEIAKKRGISMAQVAAAWSMQKEGVTAPIIGSTSIKNLEELIAAVDIKLTEEEVKYLEEPYTTRSVIGHA</sequence>
<dbReference type="Proteomes" id="UP000054196">
    <property type="component" value="Unassembled WGS sequence"/>
</dbReference>
<dbReference type="Pfam" id="PF00248">
    <property type="entry name" value="Aldo_ket_red"/>
    <property type="match status" value="1"/>
</dbReference>
<dbReference type="InterPro" id="IPR023210">
    <property type="entry name" value="NADP_OxRdtase_dom"/>
</dbReference>
<keyword evidence="1" id="KW-0560">Oxidoreductase</keyword>
<name>R7S444_PUNST</name>
<organism evidence="3 4">
    <name type="scientific">Punctularia strigosozonata (strain HHB-11173)</name>
    <name type="common">White-rot fungus</name>
    <dbReference type="NCBI Taxonomy" id="741275"/>
    <lineage>
        <taxon>Eukaryota</taxon>
        <taxon>Fungi</taxon>
        <taxon>Dikarya</taxon>
        <taxon>Basidiomycota</taxon>
        <taxon>Agaricomycotina</taxon>
        <taxon>Agaricomycetes</taxon>
        <taxon>Corticiales</taxon>
        <taxon>Punctulariaceae</taxon>
        <taxon>Punctularia</taxon>
    </lineage>
</organism>
<dbReference type="OrthoDB" id="48988at2759"/>
<gene>
    <name evidence="3" type="ORF">PUNSTDRAFT_55299</name>
</gene>
<dbReference type="RefSeq" id="XP_007387911.1">
    <property type="nucleotide sequence ID" value="XM_007387849.1"/>
</dbReference>
<dbReference type="FunFam" id="3.20.20.100:FF:000004">
    <property type="entry name" value="Oxidoreductase, aldo/keto reductase"/>
    <property type="match status" value="1"/>
</dbReference>
<dbReference type="GO" id="GO:0016491">
    <property type="term" value="F:oxidoreductase activity"/>
    <property type="evidence" value="ECO:0007669"/>
    <property type="project" value="UniProtKB-KW"/>
</dbReference>
<evidence type="ECO:0000256" key="1">
    <source>
        <dbReference type="ARBA" id="ARBA00023002"/>
    </source>
</evidence>